<keyword evidence="2" id="KW-0808">Transferase</keyword>
<keyword evidence="7" id="KW-0732">Signal</keyword>
<dbReference type="InterPro" id="IPR036366">
    <property type="entry name" value="PGBDSf"/>
</dbReference>
<gene>
    <name evidence="9" type="ORF">QID03_02525</name>
</gene>
<dbReference type="InterPro" id="IPR038063">
    <property type="entry name" value="Transpep_catalytic_dom"/>
</dbReference>
<comment type="pathway">
    <text evidence="1 6">Cell wall biogenesis; peptidoglycan biosynthesis.</text>
</comment>
<comment type="caution">
    <text evidence="9">The sequence shown here is derived from an EMBL/GenBank/DDBJ whole genome shotgun (WGS) entry which is preliminary data.</text>
</comment>
<protein>
    <submittedName>
        <fullName evidence="9">L,D-transpeptidase family protein</fullName>
    </submittedName>
</protein>
<sequence>MRDPRLVFVHLARGLLSASALLCMWLSAPACKGAVLAGLNDSRPSNTALSDRSETRVWTMGDRGEPIWALHVALAELGYLPCRYRTVIPTDRLYAENWACIPMGYWTWNSPDVPLDVRRAWDPDQYTEITKGAVMQFEADHGLRVDGYTGPRVRRAIELARALGLTARNPYRTVLVDQAIPERLRVWEDGRGVVFETACSTGVPNAPTQPGLHTIFLRNREQTMQGIGPSGRPYRVEHVPYVSFFYGEQAIHGFERPSYGKPQSAGCVELPIQAAKRVWDLTGYGTLVAISPLGIRGSESDHS</sequence>
<evidence type="ECO:0000256" key="5">
    <source>
        <dbReference type="ARBA" id="ARBA00023316"/>
    </source>
</evidence>
<dbReference type="EMBL" id="JASGCB010000003">
    <property type="protein sequence ID" value="MDI9259050.1"/>
    <property type="molecule type" value="Genomic_DNA"/>
</dbReference>
<feature type="active site" description="Proton donor/acceptor" evidence="6">
    <location>
        <position position="252"/>
    </location>
</feature>
<evidence type="ECO:0000313" key="9">
    <source>
        <dbReference type="EMBL" id="MDI9259050.1"/>
    </source>
</evidence>
<dbReference type="InterPro" id="IPR050979">
    <property type="entry name" value="LD-transpeptidase"/>
</dbReference>
<keyword evidence="10" id="KW-1185">Reference proteome</keyword>
<dbReference type="Pfam" id="PF03734">
    <property type="entry name" value="YkuD"/>
    <property type="match status" value="1"/>
</dbReference>
<evidence type="ECO:0000256" key="1">
    <source>
        <dbReference type="ARBA" id="ARBA00004752"/>
    </source>
</evidence>
<dbReference type="CDD" id="cd16913">
    <property type="entry name" value="YkuD_like"/>
    <property type="match status" value="1"/>
</dbReference>
<evidence type="ECO:0000256" key="3">
    <source>
        <dbReference type="ARBA" id="ARBA00022960"/>
    </source>
</evidence>
<keyword evidence="5 6" id="KW-0961">Cell wall biogenesis/degradation</keyword>
<dbReference type="InterPro" id="IPR036365">
    <property type="entry name" value="PGBD-like_sf"/>
</dbReference>
<feature type="signal peptide" evidence="7">
    <location>
        <begin position="1"/>
        <end position="30"/>
    </location>
</feature>
<dbReference type="SUPFAM" id="SSF47090">
    <property type="entry name" value="PGBD-like"/>
    <property type="match status" value="1"/>
</dbReference>
<keyword evidence="4 6" id="KW-0573">Peptidoglycan synthesis</keyword>
<evidence type="ECO:0000256" key="2">
    <source>
        <dbReference type="ARBA" id="ARBA00022679"/>
    </source>
</evidence>
<feature type="domain" description="L,D-TPase catalytic" evidence="8">
    <location>
        <begin position="173"/>
        <end position="291"/>
    </location>
</feature>
<keyword evidence="3 6" id="KW-0133">Cell shape</keyword>
<accession>A0ABT6XVN0</accession>
<evidence type="ECO:0000256" key="6">
    <source>
        <dbReference type="PROSITE-ProRule" id="PRU01373"/>
    </source>
</evidence>
<evidence type="ECO:0000259" key="8">
    <source>
        <dbReference type="PROSITE" id="PS52029"/>
    </source>
</evidence>
<dbReference type="Gene3D" id="1.10.101.10">
    <property type="entry name" value="PGBD-like superfamily/PGBD"/>
    <property type="match status" value="1"/>
</dbReference>
<dbReference type="SUPFAM" id="SSF141523">
    <property type="entry name" value="L,D-transpeptidase catalytic domain-like"/>
    <property type="match status" value="1"/>
</dbReference>
<feature type="chain" id="PRO_5047373728" evidence="7">
    <location>
        <begin position="31"/>
        <end position="303"/>
    </location>
</feature>
<name>A0ABT6XVN0_ALISE</name>
<dbReference type="PROSITE" id="PS52029">
    <property type="entry name" value="LD_TPASE"/>
    <property type="match status" value="1"/>
</dbReference>
<evidence type="ECO:0000256" key="4">
    <source>
        <dbReference type="ARBA" id="ARBA00022984"/>
    </source>
</evidence>
<reference evidence="9 10" key="1">
    <citation type="submission" date="2023-04" db="EMBL/GenBank/DDBJ databases">
        <title>A. sendaiensis sub sp. chiapanensis a novel subspecie with specific adaptation in bacterial cell wall isolated from an active volcano.</title>
        <authorList>
            <person name="Alvarez Gutierrez P.E."/>
            <person name="Ortiz Cortes L.Y."/>
        </authorList>
    </citation>
    <scope>NUCLEOTIDE SEQUENCE [LARGE SCALE GENOMIC DNA]</scope>
    <source>
        <strain evidence="9 10">PA2</strain>
    </source>
</reference>
<proteinExistence type="predicted"/>
<dbReference type="Gene3D" id="2.40.440.10">
    <property type="entry name" value="L,D-transpeptidase catalytic domain-like"/>
    <property type="match status" value="1"/>
</dbReference>
<dbReference type="InterPro" id="IPR005490">
    <property type="entry name" value="LD_TPept_cat_dom"/>
</dbReference>
<dbReference type="Proteomes" id="UP001529245">
    <property type="component" value="Unassembled WGS sequence"/>
</dbReference>
<dbReference type="PANTHER" id="PTHR30582:SF2">
    <property type="entry name" value="L,D-TRANSPEPTIDASE YCIB-RELATED"/>
    <property type="match status" value="1"/>
</dbReference>
<evidence type="ECO:0000313" key="10">
    <source>
        <dbReference type="Proteomes" id="UP001529245"/>
    </source>
</evidence>
<evidence type="ECO:0000256" key="7">
    <source>
        <dbReference type="SAM" id="SignalP"/>
    </source>
</evidence>
<dbReference type="RefSeq" id="WP_283202642.1">
    <property type="nucleotide sequence ID" value="NZ_JASGCB010000003.1"/>
</dbReference>
<dbReference type="PANTHER" id="PTHR30582">
    <property type="entry name" value="L,D-TRANSPEPTIDASE"/>
    <property type="match status" value="1"/>
</dbReference>
<organism evidence="9 10">
    <name type="scientific">Alicyclobacillus sendaiensis PA2</name>
    <dbReference type="NCBI Taxonomy" id="3029425"/>
    <lineage>
        <taxon>Bacteria</taxon>
        <taxon>Bacillati</taxon>
        <taxon>Bacillota</taxon>
        <taxon>Bacilli</taxon>
        <taxon>Bacillales</taxon>
        <taxon>Alicyclobacillaceae</taxon>
        <taxon>Alicyclobacillus</taxon>
    </lineage>
</organism>
<feature type="active site" description="Nucleophile" evidence="6">
    <location>
        <position position="267"/>
    </location>
</feature>